<keyword evidence="2" id="KW-0812">Transmembrane</keyword>
<feature type="transmembrane region" description="Helical" evidence="2">
    <location>
        <begin position="156"/>
        <end position="173"/>
    </location>
</feature>
<feature type="region of interest" description="Disordered" evidence="1">
    <location>
        <begin position="1"/>
        <end position="28"/>
    </location>
</feature>
<feature type="transmembrane region" description="Helical" evidence="2">
    <location>
        <begin position="129"/>
        <end position="150"/>
    </location>
</feature>
<keyword evidence="2" id="KW-0472">Membrane</keyword>
<sequence length="237" mass="26444">MASARLAPASPASCWHQPTAQYSQQPSPPQPVVVRHQLLWSDVVLPLNCSANEKQGGQVMSLKEDWQEINAEDWQGTSLWSTVAMALAALYVLAQHLLTADQWVFLLDHANLAIHEAGHPIVGIFSGRLAVYGGTLFQLLFPLLFVHHFWRQRHSLGFAAAWLWLGASVLNVARYMKDARSQQLPLVGGGEHDWTEIFSRWNLLASDTRIAGVFSLMGASICVAAVVWLWFRDRHDA</sequence>
<evidence type="ECO:0000313" key="3">
    <source>
        <dbReference type="EMBL" id="MCD2163813.1"/>
    </source>
</evidence>
<organism evidence="3 4">
    <name type="scientific">Comamonas koreensis</name>
    <dbReference type="NCBI Taxonomy" id="160825"/>
    <lineage>
        <taxon>Bacteria</taxon>
        <taxon>Pseudomonadati</taxon>
        <taxon>Pseudomonadota</taxon>
        <taxon>Betaproteobacteria</taxon>
        <taxon>Burkholderiales</taxon>
        <taxon>Comamonadaceae</taxon>
        <taxon>Comamonas</taxon>
    </lineage>
</organism>
<keyword evidence="4" id="KW-1185">Reference proteome</keyword>
<evidence type="ECO:0000313" key="4">
    <source>
        <dbReference type="Proteomes" id="UP001199260"/>
    </source>
</evidence>
<evidence type="ECO:0000256" key="1">
    <source>
        <dbReference type="SAM" id="MobiDB-lite"/>
    </source>
</evidence>
<evidence type="ECO:0008006" key="5">
    <source>
        <dbReference type="Google" id="ProtNLM"/>
    </source>
</evidence>
<evidence type="ECO:0000256" key="2">
    <source>
        <dbReference type="SAM" id="Phobius"/>
    </source>
</evidence>
<gene>
    <name evidence="3" type="ORF">LPW39_01525</name>
</gene>
<protein>
    <recommendedName>
        <fullName evidence="5">DUF1772 domain-containing protein</fullName>
    </recommendedName>
</protein>
<dbReference type="RefSeq" id="WP_230770712.1">
    <property type="nucleotide sequence ID" value="NZ_JAJNCT010000003.1"/>
</dbReference>
<accession>A0AAW4XS12</accession>
<keyword evidence="2" id="KW-1133">Transmembrane helix</keyword>
<dbReference type="AlphaFoldDB" id="A0AAW4XS12"/>
<dbReference type="Proteomes" id="UP001199260">
    <property type="component" value="Unassembled WGS sequence"/>
</dbReference>
<comment type="caution">
    <text evidence="3">The sequence shown here is derived from an EMBL/GenBank/DDBJ whole genome shotgun (WGS) entry which is preliminary data.</text>
</comment>
<dbReference type="EMBL" id="JAJNCT010000003">
    <property type="protein sequence ID" value="MCD2163813.1"/>
    <property type="molecule type" value="Genomic_DNA"/>
</dbReference>
<name>A0AAW4XS12_9BURK</name>
<feature type="compositionally biased region" description="Low complexity" evidence="1">
    <location>
        <begin position="1"/>
        <end position="25"/>
    </location>
</feature>
<feature type="transmembrane region" description="Helical" evidence="2">
    <location>
        <begin position="210"/>
        <end position="231"/>
    </location>
</feature>
<proteinExistence type="predicted"/>
<reference evidence="3 4" key="1">
    <citation type="submission" date="2021-11" db="EMBL/GenBank/DDBJ databases">
        <title>Genome sequence.</title>
        <authorList>
            <person name="Sun Q."/>
        </authorList>
    </citation>
    <scope>NUCLEOTIDE SEQUENCE [LARGE SCALE GENOMIC DNA]</scope>
    <source>
        <strain evidence="3 4">KCTC 12005</strain>
    </source>
</reference>